<comment type="caution">
    <text evidence="2">The sequence shown here is derived from an EMBL/GenBank/DDBJ whole genome shotgun (WGS) entry which is preliminary data.</text>
</comment>
<proteinExistence type="predicted"/>
<feature type="region of interest" description="Disordered" evidence="1">
    <location>
        <begin position="108"/>
        <end position="135"/>
    </location>
</feature>
<protein>
    <submittedName>
        <fullName evidence="2">Uncharacterized protein</fullName>
    </submittedName>
</protein>
<gene>
    <name evidence="2" type="ORF">PR048_032857</name>
</gene>
<sequence length="175" mass="19663">MSLSHHTNVTIILIPANTTLITKPMDQEKTVRNCVYRVAHAVKEISPDAVRKCFAKAGFKEIDETDDEDNQTLHELADLLRRGHQDIDAEAVPLFHSMAISTLKKALKEHNPADETDQEDDDGKNNNQEDESKQTVDNLKIKSYAEALCAVRGFEEFPAIINCSMLVELMQNDKA</sequence>
<name>A0ABQ9G3E0_9NEOP</name>
<dbReference type="EMBL" id="JARBHB010000016">
    <property type="protein sequence ID" value="KAJ8866995.1"/>
    <property type="molecule type" value="Genomic_DNA"/>
</dbReference>
<evidence type="ECO:0000313" key="2">
    <source>
        <dbReference type="EMBL" id="KAJ8866995.1"/>
    </source>
</evidence>
<accession>A0ABQ9G3E0</accession>
<evidence type="ECO:0000256" key="1">
    <source>
        <dbReference type="SAM" id="MobiDB-lite"/>
    </source>
</evidence>
<dbReference type="Proteomes" id="UP001159363">
    <property type="component" value="Chromosome 15"/>
</dbReference>
<reference evidence="2 3" key="1">
    <citation type="submission" date="2023-02" db="EMBL/GenBank/DDBJ databases">
        <title>LHISI_Scaffold_Assembly.</title>
        <authorList>
            <person name="Stuart O.P."/>
            <person name="Cleave R."/>
            <person name="Magrath M.J.L."/>
            <person name="Mikheyev A.S."/>
        </authorList>
    </citation>
    <scope>NUCLEOTIDE SEQUENCE [LARGE SCALE GENOMIC DNA]</scope>
    <source>
        <strain evidence="2">Daus_M_001</strain>
        <tissue evidence="2">Leg muscle</tissue>
    </source>
</reference>
<evidence type="ECO:0000313" key="3">
    <source>
        <dbReference type="Proteomes" id="UP001159363"/>
    </source>
</evidence>
<keyword evidence="3" id="KW-1185">Reference proteome</keyword>
<organism evidence="2 3">
    <name type="scientific">Dryococelus australis</name>
    <dbReference type="NCBI Taxonomy" id="614101"/>
    <lineage>
        <taxon>Eukaryota</taxon>
        <taxon>Metazoa</taxon>
        <taxon>Ecdysozoa</taxon>
        <taxon>Arthropoda</taxon>
        <taxon>Hexapoda</taxon>
        <taxon>Insecta</taxon>
        <taxon>Pterygota</taxon>
        <taxon>Neoptera</taxon>
        <taxon>Polyneoptera</taxon>
        <taxon>Phasmatodea</taxon>
        <taxon>Verophasmatodea</taxon>
        <taxon>Anareolatae</taxon>
        <taxon>Phasmatidae</taxon>
        <taxon>Eurycanthinae</taxon>
        <taxon>Dryococelus</taxon>
    </lineage>
</organism>